<proteinExistence type="predicted"/>
<feature type="compositionally biased region" description="Pro residues" evidence="1">
    <location>
        <begin position="50"/>
        <end position="80"/>
    </location>
</feature>
<feature type="compositionally biased region" description="Low complexity" evidence="1">
    <location>
        <begin position="21"/>
        <end position="35"/>
    </location>
</feature>
<keyword evidence="2" id="KW-0472">Membrane</keyword>
<gene>
    <name evidence="3" type="ORF">OFY01_04985</name>
</gene>
<feature type="compositionally biased region" description="Basic and acidic residues" evidence="1">
    <location>
        <begin position="188"/>
        <end position="198"/>
    </location>
</feature>
<organism evidence="3 4">
    <name type="scientific">Streptomyces beihaiensis</name>
    <dbReference type="NCBI Taxonomy" id="2984495"/>
    <lineage>
        <taxon>Bacteria</taxon>
        <taxon>Bacillati</taxon>
        <taxon>Actinomycetota</taxon>
        <taxon>Actinomycetes</taxon>
        <taxon>Kitasatosporales</taxon>
        <taxon>Streptomycetaceae</taxon>
        <taxon>Streptomyces</taxon>
    </lineage>
</organism>
<evidence type="ECO:0000256" key="2">
    <source>
        <dbReference type="SAM" id="Phobius"/>
    </source>
</evidence>
<dbReference type="Proteomes" id="UP001163064">
    <property type="component" value="Unassembled WGS sequence"/>
</dbReference>
<evidence type="ECO:0000313" key="4">
    <source>
        <dbReference type="Proteomes" id="UP001163064"/>
    </source>
</evidence>
<reference evidence="3" key="1">
    <citation type="submission" date="2022-10" db="EMBL/GenBank/DDBJ databases">
        <title>Streptomyces beihaiensis sp. nov., a chitin degrading actinobacterium, isolated from shrimp pond soil.</title>
        <authorList>
            <person name="Xie J."/>
            <person name="Shen N."/>
        </authorList>
    </citation>
    <scope>NUCLEOTIDE SEQUENCE</scope>
    <source>
        <strain evidence="3">GXMU-J5</strain>
    </source>
</reference>
<comment type="caution">
    <text evidence="3">The sequence shown here is derived from an EMBL/GenBank/DDBJ whole genome shotgun (WGS) entry which is preliminary data.</text>
</comment>
<evidence type="ECO:0000313" key="3">
    <source>
        <dbReference type="EMBL" id="MCX3059131.1"/>
    </source>
</evidence>
<feature type="transmembrane region" description="Helical" evidence="2">
    <location>
        <begin position="126"/>
        <end position="146"/>
    </location>
</feature>
<dbReference type="EMBL" id="JAPHNL010000035">
    <property type="protein sequence ID" value="MCX3059131.1"/>
    <property type="molecule type" value="Genomic_DNA"/>
</dbReference>
<keyword evidence="2" id="KW-0812">Transmembrane</keyword>
<feature type="compositionally biased region" description="Low complexity" evidence="1">
    <location>
        <begin position="81"/>
        <end position="110"/>
    </location>
</feature>
<name>A0ABT3TRL0_9ACTN</name>
<feature type="region of interest" description="Disordered" evidence="1">
    <location>
        <begin position="167"/>
        <end position="198"/>
    </location>
</feature>
<evidence type="ECO:0000256" key="1">
    <source>
        <dbReference type="SAM" id="MobiDB-lite"/>
    </source>
</evidence>
<protein>
    <submittedName>
        <fullName evidence="3">Uncharacterized protein</fullName>
    </submittedName>
</protein>
<keyword evidence="4" id="KW-1185">Reference proteome</keyword>
<feature type="region of interest" description="Disordered" evidence="1">
    <location>
        <begin position="1"/>
        <end position="122"/>
    </location>
</feature>
<dbReference type="RefSeq" id="WP_266596662.1">
    <property type="nucleotide sequence ID" value="NZ_JAPHNL010000035.1"/>
</dbReference>
<accession>A0ABT3TRL0</accession>
<sequence>MSHHQPGPYGGQPPQQPQPGPYGQQPQQPGPYGQPQQPPAPQPGYGYPQQAPPGVPPQQPGPYGQPPQAPYGQPPQPGPYGQPQQPGGYSQPQQPGPYGQQPQAPYGGQYPPAPPAPQGGKKKTGVIVAVVAVVVAAAAVGAYTLFGGNGGGSSVADDGQHKLTTPATVLGNYQKDPDSSSSGLDDDDMKRAEKDGLKNGKEVNASYAVKNTSNPLAGKMLSFSGAYGQIADPEKVVDGMFSKAAVQSAKNEDDGDTKTTLVGSPTDFTTGDYVLKCQTASVENTGSSASSSQGPKKLYMPVCIWGDHSTVGMVAPMEMADLMAGKKPDLKAASQLAVKLRKEVRVKE</sequence>
<keyword evidence="2" id="KW-1133">Transmembrane helix</keyword>